<dbReference type="EMBL" id="JBHSRF010000016">
    <property type="protein sequence ID" value="MFC6082376.1"/>
    <property type="molecule type" value="Genomic_DNA"/>
</dbReference>
<evidence type="ECO:0000259" key="2">
    <source>
        <dbReference type="Pfam" id="PF01243"/>
    </source>
</evidence>
<reference evidence="4" key="1">
    <citation type="journal article" date="2019" name="Int. J. Syst. Evol. Microbiol.">
        <title>The Global Catalogue of Microorganisms (GCM) 10K type strain sequencing project: providing services to taxonomists for standard genome sequencing and annotation.</title>
        <authorList>
            <consortium name="The Broad Institute Genomics Platform"/>
            <consortium name="The Broad Institute Genome Sequencing Center for Infectious Disease"/>
            <person name="Wu L."/>
            <person name="Ma J."/>
        </authorList>
    </citation>
    <scope>NUCLEOTIDE SEQUENCE [LARGE SCALE GENOMIC DNA]</scope>
    <source>
        <strain evidence="4">JCM 30346</strain>
    </source>
</reference>
<sequence>MDLDKARDYIRKNHRAVIQTWRADGHPQMSPVVVGVDAEGYAIVSTRESAAKAKQLRRNPDVSVCVMVDEFLGEWVQIEGVAEVIPMPEAEEGLVEYFRAVSGEHPNWDEYREAMRTQRNVLVRIDIKRAGPDYMG</sequence>
<comment type="caution">
    <text evidence="3">The sequence shown here is derived from an EMBL/GenBank/DDBJ whole genome shotgun (WGS) entry which is preliminary data.</text>
</comment>
<accession>A0ABW1NGW3</accession>
<feature type="domain" description="Pyridoxamine 5'-phosphate oxidase N-terminal" evidence="2">
    <location>
        <begin position="4"/>
        <end position="127"/>
    </location>
</feature>
<dbReference type="NCBIfam" id="TIGR03618">
    <property type="entry name" value="Rv1155_F420"/>
    <property type="match status" value="1"/>
</dbReference>
<dbReference type="Proteomes" id="UP001596137">
    <property type="component" value="Unassembled WGS sequence"/>
</dbReference>
<keyword evidence="1 3" id="KW-0560">Oxidoreductase</keyword>
<organism evidence="3 4">
    <name type="scientific">Sphaerisporangium aureirubrum</name>
    <dbReference type="NCBI Taxonomy" id="1544736"/>
    <lineage>
        <taxon>Bacteria</taxon>
        <taxon>Bacillati</taxon>
        <taxon>Actinomycetota</taxon>
        <taxon>Actinomycetes</taxon>
        <taxon>Streptosporangiales</taxon>
        <taxon>Streptosporangiaceae</taxon>
        <taxon>Sphaerisporangium</taxon>
    </lineage>
</organism>
<dbReference type="GO" id="GO:0016491">
    <property type="term" value="F:oxidoreductase activity"/>
    <property type="evidence" value="ECO:0007669"/>
    <property type="project" value="UniProtKB-KW"/>
</dbReference>
<evidence type="ECO:0000313" key="4">
    <source>
        <dbReference type="Proteomes" id="UP001596137"/>
    </source>
</evidence>
<dbReference type="InterPro" id="IPR052019">
    <property type="entry name" value="F420H2_bilvrd_red/Heme_oxyg"/>
</dbReference>
<dbReference type="PANTHER" id="PTHR35176:SF2">
    <property type="entry name" value="F420H(2)-DEPENDENT REDUCTASE RV1155"/>
    <property type="match status" value="1"/>
</dbReference>
<evidence type="ECO:0000256" key="1">
    <source>
        <dbReference type="ARBA" id="ARBA00023002"/>
    </source>
</evidence>
<dbReference type="InterPro" id="IPR011576">
    <property type="entry name" value="Pyridox_Oxase_N"/>
</dbReference>
<dbReference type="PANTHER" id="PTHR35176">
    <property type="entry name" value="HEME OXYGENASE HI_0854-RELATED"/>
    <property type="match status" value="1"/>
</dbReference>
<dbReference type="InterPro" id="IPR012349">
    <property type="entry name" value="Split_barrel_FMN-bd"/>
</dbReference>
<dbReference type="Gene3D" id="2.30.110.10">
    <property type="entry name" value="Electron Transport, Fmn-binding Protein, Chain A"/>
    <property type="match status" value="1"/>
</dbReference>
<protein>
    <submittedName>
        <fullName evidence="3">PPOX class F420-dependent oxidoreductase</fullName>
        <ecNumber evidence="3">1.-.-.-</ecNumber>
    </submittedName>
</protein>
<keyword evidence="4" id="KW-1185">Reference proteome</keyword>
<dbReference type="InterPro" id="IPR019920">
    <property type="entry name" value="F420-binding_dom_put"/>
</dbReference>
<dbReference type="RefSeq" id="WP_380752259.1">
    <property type="nucleotide sequence ID" value="NZ_JBHSRF010000016.1"/>
</dbReference>
<proteinExistence type="predicted"/>
<name>A0ABW1NGW3_9ACTN</name>
<gene>
    <name evidence="3" type="ORF">ACFP1K_14515</name>
</gene>
<dbReference type="Pfam" id="PF01243">
    <property type="entry name" value="PNPOx_N"/>
    <property type="match status" value="1"/>
</dbReference>
<evidence type="ECO:0000313" key="3">
    <source>
        <dbReference type="EMBL" id="MFC6082376.1"/>
    </source>
</evidence>
<dbReference type="SUPFAM" id="SSF50475">
    <property type="entry name" value="FMN-binding split barrel"/>
    <property type="match status" value="1"/>
</dbReference>
<dbReference type="EC" id="1.-.-.-" evidence="3"/>